<comment type="caution">
    <text evidence="1">The sequence shown here is derived from an EMBL/GenBank/DDBJ whole genome shotgun (WGS) entry which is preliminary data.</text>
</comment>
<organism evidence="1 2">
    <name type="scientific">Serratia marcescens</name>
    <dbReference type="NCBI Taxonomy" id="615"/>
    <lineage>
        <taxon>Bacteria</taxon>
        <taxon>Pseudomonadati</taxon>
        <taxon>Pseudomonadota</taxon>
        <taxon>Gammaproteobacteria</taxon>
        <taxon>Enterobacterales</taxon>
        <taxon>Yersiniaceae</taxon>
        <taxon>Serratia</taxon>
    </lineage>
</organism>
<evidence type="ECO:0000313" key="1">
    <source>
        <dbReference type="EMBL" id="MDQ9555767.1"/>
    </source>
</evidence>
<dbReference type="Proteomes" id="UP001234811">
    <property type="component" value="Unassembled WGS sequence"/>
</dbReference>
<accession>A0ABD5BGT2</accession>
<proteinExistence type="predicted"/>
<sequence>MPTLFHRRSDALAADNQTADEVVRFWRDAGAEQWFRQDPRFDQRFRARFLGLHLAAARRERDDWLKTPESALALMILLDQFPRNAFRNTAHMYATDPLARRFARIAIAANYMQAVEPSLRLFFCLPFAHSENLADQDLSVALNAQLGPAERAHAEGHRDIIRRFGRFPHRNQLLLRDTTTQEQAFLEQGGFAG</sequence>
<dbReference type="SUPFAM" id="SSF48452">
    <property type="entry name" value="TPR-like"/>
    <property type="match status" value="1"/>
</dbReference>
<dbReference type="InterPro" id="IPR010323">
    <property type="entry name" value="DUF924"/>
</dbReference>
<protein>
    <submittedName>
        <fullName evidence="1">DUF924 family protein</fullName>
    </submittedName>
</protein>
<dbReference type="RefSeq" id="WP_052133523.1">
    <property type="nucleotide sequence ID" value="NZ_CBDHWN010000011.1"/>
</dbReference>
<dbReference type="Gene3D" id="1.25.40.10">
    <property type="entry name" value="Tetratricopeptide repeat domain"/>
    <property type="match status" value="1"/>
</dbReference>
<name>A0ABD5BGT2_SERMA</name>
<reference evidence="1 2" key="1">
    <citation type="submission" date="2023-07" db="EMBL/GenBank/DDBJ databases">
        <title>Pathogens genome sequencing project 196.</title>
        <authorList>
            <person name="Cao X."/>
        </authorList>
    </citation>
    <scope>NUCLEOTIDE SEQUENCE [LARGE SCALE GENOMIC DNA]</scope>
    <source>
        <strain evidence="1 2">SM41</strain>
    </source>
</reference>
<dbReference type="Pfam" id="PF06041">
    <property type="entry name" value="DUF924"/>
    <property type="match status" value="1"/>
</dbReference>
<evidence type="ECO:0000313" key="2">
    <source>
        <dbReference type="Proteomes" id="UP001234811"/>
    </source>
</evidence>
<dbReference type="AlphaFoldDB" id="A0ABD5BGT2"/>
<gene>
    <name evidence="1" type="ORF">RF091_09630</name>
</gene>
<dbReference type="InterPro" id="IPR011990">
    <property type="entry name" value="TPR-like_helical_dom_sf"/>
</dbReference>
<dbReference type="EMBL" id="JAVIPQ010000138">
    <property type="protein sequence ID" value="MDQ9555767.1"/>
    <property type="molecule type" value="Genomic_DNA"/>
</dbReference>
<dbReference type="Gene3D" id="1.20.58.320">
    <property type="entry name" value="TPR-like"/>
    <property type="match status" value="1"/>
</dbReference>